<dbReference type="RefSeq" id="WP_058484556.1">
    <property type="nucleotide sequence ID" value="NZ_CAAAII010000007.1"/>
</dbReference>
<dbReference type="STRING" id="452.Lspi_2640"/>
<sequence length="666" mass="75496">MPEFKSLLLQSYFLQNPDDLAIFLPNAKDELPPLKGVDLSQFKSTIWTGAGAAAGAAIGVAVSTGIGALVTPPVGAASALVTIPGFAAAGGFASSRYGGWRAGKAVEARARLRAQTEVKEAGERANLRLTIMDMDNLMRQVEQLMDYYALLKRKPPVDASMLRKGLPAEYSDEAIRLMWNMMQYYQSHIDGDKPKADALQKQVLYAVEAYRNQRLSYHRKTHFTGAEINTYDASVIARQKNNNPPKAQELVYLSSVEIARTLLTISPDKLQSDTYKSDVMENVGKMDVEDNIRILIIENRSLLSALEEKNKQRSDLENAIHTAQRAASDERKLAELPKALAEIIMDMDFIEKEIERNEAEQFRLGHSNDDLKTLTKNVGELKRTKEVYSKLVEDLTTLKSNLKKKITGLEKDHASYDHLDKVFHEQKETLKITEEELQGIDGKIAILEKLYQFKRQDFVAATIESYTAKELEESGAILAKKKREVKQELISIEEGERGTRFFTRKNQAQRRLIDIENQLAKINHQLHKNSKLKKPAHKNRKKVELSVVKRASVREENFSRFKNYINSTSFSEHIYIKKLKELFADKEPKSTQNYTDLLLDMLDLTVENCQDLIENTPVGELMRVIVELDSFQLTFTDLMKKIQDNPELNALKDEDAHLSARTGSTK</sequence>
<keyword evidence="3" id="KW-1185">Reference proteome</keyword>
<keyword evidence="1" id="KW-0175">Coiled coil</keyword>
<gene>
    <name evidence="2" type="ORF">Lspi_2640</name>
</gene>
<dbReference type="AlphaFoldDB" id="A0A0W0YY06"/>
<evidence type="ECO:0000313" key="3">
    <source>
        <dbReference type="Proteomes" id="UP000054877"/>
    </source>
</evidence>
<accession>A0A0W0YY06</accession>
<dbReference type="EMBL" id="LNYX01000032">
    <property type="protein sequence ID" value="KTD61398.1"/>
    <property type="molecule type" value="Genomic_DNA"/>
</dbReference>
<name>A0A0W0YY06_LEGSP</name>
<dbReference type="Proteomes" id="UP000054877">
    <property type="component" value="Unassembled WGS sequence"/>
</dbReference>
<comment type="caution">
    <text evidence="2">The sequence shown here is derived from an EMBL/GenBank/DDBJ whole genome shotgun (WGS) entry which is preliminary data.</text>
</comment>
<evidence type="ECO:0000256" key="1">
    <source>
        <dbReference type="SAM" id="Coils"/>
    </source>
</evidence>
<organism evidence="2 3">
    <name type="scientific">Legionella spiritensis</name>
    <dbReference type="NCBI Taxonomy" id="452"/>
    <lineage>
        <taxon>Bacteria</taxon>
        <taxon>Pseudomonadati</taxon>
        <taxon>Pseudomonadota</taxon>
        <taxon>Gammaproteobacteria</taxon>
        <taxon>Legionellales</taxon>
        <taxon>Legionellaceae</taxon>
        <taxon>Legionella</taxon>
    </lineage>
</organism>
<reference evidence="2 3" key="1">
    <citation type="submission" date="2015-11" db="EMBL/GenBank/DDBJ databases">
        <title>Genomic analysis of 38 Legionella species identifies large and diverse effector repertoires.</title>
        <authorList>
            <person name="Burstein D."/>
            <person name="Amaro F."/>
            <person name="Zusman T."/>
            <person name="Lifshitz Z."/>
            <person name="Cohen O."/>
            <person name="Gilbert J.A."/>
            <person name="Pupko T."/>
            <person name="Shuman H.A."/>
            <person name="Segal G."/>
        </authorList>
    </citation>
    <scope>NUCLEOTIDE SEQUENCE [LARGE SCALE GENOMIC DNA]</scope>
    <source>
        <strain evidence="2 3">Mt.St.Helens-9</strain>
    </source>
</reference>
<feature type="coiled-coil region" evidence="1">
    <location>
        <begin position="468"/>
        <end position="525"/>
    </location>
</feature>
<evidence type="ECO:0000313" key="2">
    <source>
        <dbReference type="EMBL" id="KTD61398.1"/>
    </source>
</evidence>
<proteinExistence type="predicted"/>
<dbReference type="PATRIC" id="fig|452.5.peg.2923"/>
<protein>
    <submittedName>
        <fullName evidence="2">Uncharacterized protein</fullName>
    </submittedName>
</protein>
<feature type="coiled-coil region" evidence="1">
    <location>
        <begin position="299"/>
        <end position="360"/>
    </location>
</feature>